<evidence type="ECO:0000259" key="1">
    <source>
        <dbReference type="Pfam" id="PF00646"/>
    </source>
</evidence>
<comment type="caution">
    <text evidence="2">The sequence shown here is derived from an EMBL/GenBank/DDBJ whole genome shotgun (WGS) entry which is preliminary data.</text>
</comment>
<protein>
    <recommendedName>
        <fullName evidence="1">F-box domain-containing protein</fullName>
    </recommendedName>
</protein>
<evidence type="ECO:0000313" key="2">
    <source>
        <dbReference type="EMBL" id="GBM47934.1"/>
    </source>
</evidence>
<dbReference type="Gene3D" id="1.20.1280.50">
    <property type="match status" value="1"/>
</dbReference>
<name>A0A4Y2G7P6_ARAVE</name>
<reference evidence="2 3" key="1">
    <citation type="journal article" date="2019" name="Sci. Rep.">
        <title>Orb-weaving spider Araneus ventricosus genome elucidates the spidroin gene catalogue.</title>
        <authorList>
            <person name="Kono N."/>
            <person name="Nakamura H."/>
            <person name="Ohtoshi R."/>
            <person name="Moran D.A.P."/>
            <person name="Shinohara A."/>
            <person name="Yoshida Y."/>
            <person name="Fujiwara M."/>
            <person name="Mori M."/>
            <person name="Tomita M."/>
            <person name="Arakawa K."/>
        </authorList>
    </citation>
    <scope>NUCLEOTIDE SEQUENCE [LARGE SCALE GENOMIC DNA]</scope>
</reference>
<dbReference type="Proteomes" id="UP000499080">
    <property type="component" value="Unassembled WGS sequence"/>
</dbReference>
<sequence length="455" mass="53933">MADWILSNEEYYKQVKWCELPSPALEKIYSFASRDDQLNMSVVCRKWCEEFRSSVCKTFRFDLTESQLSIRTCPRMIFVQKYSSMFRHVEVFYKFTWENHLMYTWCKHFQEFLQILASKTQLISINFRDLSGFFHQIDNSTSNEICGAIANFLESQHHLRRVEFHNCDFISYKGVELLLKQIENNSESLTHLVLQGFVRWRSMETEEDTNAAINLPTLLGLPRFTTLETEYLPTFVITFNCQSAAIQKSKNRQTRVPQKIILNYRRNLTKVEAVGGLTSTDWWFLKKIYPDLEVEFNFSTNSPSLREAKLLIMPNMPITRLDYRYVHDSPFYDFFCREVNVLFDHLLACKTSDYLVSLHFRWSERIFNSINYIIFNTFLLACKKLKCLELYIEYPANGIVVLLESWLENRPESLEKVRMVSGYEVEYGLVNLITVHVNRLRLVGLNVEVDFMFDR</sequence>
<dbReference type="AlphaFoldDB" id="A0A4Y2G7P6"/>
<keyword evidence="3" id="KW-1185">Reference proteome</keyword>
<gene>
    <name evidence="2" type="ORF">AVEN_201885_1</name>
</gene>
<dbReference type="OrthoDB" id="6409609at2759"/>
<dbReference type="InterPro" id="IPR001810">
    <property type="entry name" value="F-box_dom"/>
</dbReference>
<evidence type="ECO:0000313" key="3">
    <source>
        <dbReference type="Proteomes" id="UP000499080"/>
    </source>
</evidence>
<feature type="domain" description="F-box" evidence="1">
    <location>
        <begin position="17"/>
        <end position="53"/>
    </location>
</feature>
<dbReference type="InterPro" id="IPR032675">
    <property type="entry name" value="LRR_dom_sf"/>
</dbReference>
<dbReference type="Gene3D" id="3.80.10.10">
    <property type="entry name" value="Ribonuclease Inhibitor"/>
    <property type="match status" value="1"/>
</dbReference>
<accession>A0A4Y2G7P6</accession>
<dbReference type="Pfam" id="PF00646">
    <property type="entry name" value="F-box"/>
    <property type="match status" value="1"/>
</dbReference>
<organism evidence="2 3">
    <name type="scientific">Araneus ventricosus</name>
    <name type="common">Orbweaver spider</name>
    <name type="synonym">Epeira ventricosa</name>
    <dbReference type="NCBI Taxonomy" id="182803"/>
    <lineage>
        <taxon>Eukaryota</taxon>
        <taxon>Metazoa</taxon>
        <taxon>Ecdysozoa</taxon>
        <taxon>Arthropoda</taxon>
        <taxon>Chelicerata</taxon>
        <taxon>Arachnida</taxon>
        <taxon>Araneae</taxon>
        <taxon>Araneomorphae</taxon>
        <taxon>Entelegynae</taxon>
        <taxon>Araneoidea</taxon>
        <taxon>Araneidae</taxon>
        <taxon>Araneus</taxon>
    </lineage>
</organism>
<dbReference type="EMBL" id="BGPR01001199">
    <property type="protein sequence ID" value="GBM47934.1"/>
    <property type="molecule type" value="Genomic_DNA"/>
</dbReference>
<proteinExistence type="predicted"/>